<dbReference type="Proteomes" id="UP000483379">
    <property type="component" value="Unassembled WGS sequence"/>
</dbReference>
<dbReference type="EMBL" id="JAAIJQ010000272">
    <property type="protein sequence ID" value="NEV65400.1"/>
    <property type="molecule type" value="Genomic_DNA"/>
</dbReference>
<organism evidence="1 2">
    <name type="scientific">Thiorhodococcus minor</name>
    <dbReference type="NCBI Taxonomy" id="57489"/>
    <lineage>
        <taxon>Bacteria</taxon>
        <taxon>Pseudomonadati</taxon>
        <taxon>Pseudomonadota</taxon>
        <taxon>Gammaproteobacteria</taxon>
        <taxon>Chromatiales</taxon>
        <taxon>Chromatiaceae</taxon>
        <taxon>Thiorhodococcus</taxon>
    </lineage>
</organism>
<protein>
    <submittedName>
        <fullName evidence="1">Uncharacterized protein</fullName>
    </submittedName>
</protein>
<accession>A0A6M0K6P0</accession>
<sequence>MYLYIFEDGEVRKGAEITDDDVASVDAGILTIIDCETQQELCDGQWCDLKLTSDPW</sequence>
<evidence type="ECO:0000313" key="1">
    <source>
        <dbReference type="EMBL" id="NEV65400.1"/>
    </source>
</evidence>
<dbReference type="RefSeq" id="WP_164456709.1">
    <property type="nucleotide sequence ID" value="NZ_JAAIJQ010000272.1"/>
</dbReference>
<evidence type="ECO:0000313" key="2">
    <source>
        <dbReference type="Proteomes" id="UP000483379"/>
    </source>
</evidence>
<dbReference type="AlphaFoldDB" id="A0A6M0K6P0"/>
<keyword evidence="2" id="KW-1185">Reference proteome</keyword>
<gene>
    <name evidence="1" type="ORF">G3446_26905</name>
</gene>
<proteinExistence type="predicted"/>
<reference evidence="1 2" key="1">
    <citation type="submission" date="2020-02" db="EMBL/GenBank/DDBJ databases">
        <title>Genome sequences of Thiorhodococcus mannitoliphagus and Thiorhodococcus minor, purple sulfur photosynthetic bacteria in the gammaproteobacterial family, Chromatiaceae.</title>
        <authorList>
            <person name="Aviles F.A."/>
            <person name="Meyer T.E."/>
            <person name="Kyndt J.A."/>
        </authorList>
    </citation>
    <scope>NUCLEOTIDE SEQUENCE [LARGE SCALE GENOMIC DNA]</scope>
    <source>
        <strain evidence="1 2">DSM 11518</strain>
    </source>
</reference>
<comment type="caution">
    <text evidence="1">The sequence shown here is derived from an EMBL/GenBank/DDBJ whole genome shotgun (WGS) entry which is preliminary data.</text>
</comment>
<name>A0A6M0K6P0_9GAMM</name>